<name>A0ABY8C8H3_9GAMM</name>
<accession>A0ABY8C8H3</accession>
<keyword evidence="1" id="KW-1133">Transmembrane helix</keyword>
<evidence type="ECO:0000256" key="1">
    <source>
        <dbReference type="SAM" id="Phobius"/>
    </source>
</evidence>
<reference evidence="2 3" key="1">
    <citation type="submission" date="2022-06" db="EMBL/GenBank/DDBJ databases">
        <title>Thiomicrohabdus sp. nov, an obligately chemolithoautotrophic, sulfur-oxidizing bacterium isolated from beach of Guanyin Mountain. Amoy.</title>
        <authorList>
            <person name="Zhu H."/>
        </authorList>
    </citation>
    <scope>NUCLEOTIDE SEQUENCE [LARGE SCALE GENOMIC DNA]</scope>
    <source>
        <strain evidence="2 3">XGS-01</strain>
    </source>
</reference>
<feature type="transmembrane region" description="Helical" evidence="1">
    <location>
        <begin position="20"/>
        <end position="40"/>
    </location>
</feature>
<dbReference type="NCBIfam" id="TIGR02532">
    <property type="entry name" value="IV_pilin_GFxxxE"/>
    <property type="match status" value="1"/>
</dbReference>
<protein>
    <submittedName>
        <fullName evidence="2">Prepilin-type N-terminal cleavage/methylation domain-containing protein</fullName>
    </submittedName>
</protein>
<keyword evidence="1" id="KW-0812">Transmembrane</keyword>
<evidence type="ECO:0000313" key="2">
    <source>
        <dbReference type="EMBL" id="WEJ62260.1"/>
    </source>
</evidence>
<dbReference type="Proteomes" id="UP001222275">
    <property type="component" value="Chromosome"/>
</dbReference>
<keyword evidence="3" id="KW-1185">Reference proteome</keyword>
<proteinExistence type="predicted"/>
<dbReference type="EMBL" id="CP102381">
    <property type="protein sequence ID" value="WEJ62260.1"/>
    <property type="molecule type" value="Genomic_DNA"/>
</dbReference>
<dbReference type="RefSeq" id="WP_275594518.1">
    <property type="nucleotide sequence ID" value="NZ_CP102381.1"/>
</dbReference>
<sequence>MRFFTNKQQKTIKNSGFSLIEMAVVLGVVGLITAGSVGMYSEQQTHVKWMEGDSKLLLSKASLLKFSRVNKFLPCPDTDGDGLENRTGMACTANNGTVPFNDLGISQADVQDSWGNALRYAINQSATSAASIANCPIDSACFFNNTTIPAFDLSTLPMMGNAGTNNLRVCNTASCNAGTAGASIDGDALIAVLVSLNENGTTANGLGVAEAENRDNDLFFVQDDYSESPYFDDLIQTISANELKDRYEAEVIALVNNTSTTVGVNTNPSATGTVGIAGGTGDNNRFSDSIGVNIESTTIAFGAENAGQTVTLTFDAVIEGGWEDAGVNGGTPDTNSSGDLETQDRFLVGLNGGDVSHLDDQLVNLDAGVAEFDGHQLTDSFFYDENLDSDNTWYEYASYNVVLDSNGELNIDFAVFSTHVSEEVTVSNINAVMYSAPDAPPSFPSVTPIPGIDQTDVFN</sequence>
<dbReference type="PROSITE" id="PS00409">
    <property type="entry name" value="PROKAR_NTER_METHYL"/>
    <property type="match status" value="1"/>
</dbReference>
<gene>
    <name evidence="2" type="ORF">NR989_09595</name>
</gene>
<organism evidence="2 3">
    <name type="scientific">Thiomicrorhabdus lithotrophica</name>
    <dbReference type="NCBI Taxonomy" id="2949997"/>
    <lineage>
        <taxon>Bacteria</taxon>
        <taxon>Pseudomonadati</taxon>
        <taxon>Pseudomonadota</taxon>
        <taxon>Gammaproteobacteria</taxon>
        <taxon>Thiotrichales</taxon>
        <taxon>Piscirickettsiaceae</taxon>
        <taxon>Thiomicrorhabdus</taxon>
    </lineage>
</organism>
<keyword evidence="1" id="KW-0472">Membrane</keyword>
<dbReference type="InterPro" id="IPR012902">
    <property type="entry name" value="N_methyl_site"/>
</dbReference>
<evidence type="ECO:0000313" key="3">
    <source>
        <dbReference type="Proteomes" id="UP001222275"/>
    </source>
</evidence>